<dbReference type="SMART" id="SM00028">
    <property type="entry name" value="TPR"/>
    <property type="match status" value="3"/>
</dbReference>
<reference evidence="4" key="1">
    <citation type="submission" date="2024-02" db="EMBL/GenBank/DDBJ databases">
        <authorList>
            <consortium name="ELIXIR-Norway"/>
            <consortium name="Elixir Norway"/>
        </authorList>
    </citation>
    <scope>NUCLEOTIDE SEQUENCE</scope>
</reference>
<keyword evidence="1" id="KW-0802">TPR repeat</keyword>
<feature type="transmembrane region" description="Helical" evidence="3">
    <location>
        <begin position="513"/>
        <end position="532"/>
    </location>
</feature>
<accession>A0ABP0WV56</accession>
<feature type="compositionally biased region" description="Polar residues" evidence="2">
    <location>
        <begin position="377"/>
        <end position="415"/>
    </location>
</feature>
<dbReference type="PROSITE" id="PS50005">
    <property type="entry name" value="TPR"/>
    <property type="match status" value="1"/>
</dbReference>
<evidence type="ECO:0000313" key="4">
    <source>
        <dbReference type="EMBL" id="CAK9270727.1"/>
    </source>
</evidence>
<sequence length="535" mass="58521">MFGGMMDPDMMRLAQEQMSRLRPEDLQRMQQEMMSNPDLIRMASEGMKNMKTEDLKYAAEQMRNIPPEQIANLSARVARSSPEELAALRTQAEAQQSYYMQGALSLKNQGNQLHGQGKYAEAAEKYLRAKDNLMGQPSPEAKNLHLTCSLNLMSCYLKTNQFSEAVAEGDAVLRTHPGNLKALYRRGQAYKELGSLKLAVADLKKASELSPDDDTIADVYRDASGPIVEEITDDEADRPVSRESDQLVDTVDTTPGEHWLPRDMEVPLNSHRQGPVLPSDPAFGESLNALNTNPDMIRNMHSLLSTVSPEHIAAMSGGNMSPDMVKYAADMMKQMSPDDLQRMVSLASNIPGGLTATRSSVPNASPSMATPVERSVSAPSTSNAGSVSESTFTGLGATSGTNPRSGTGTPGTSMPSMADFSPEMQEQMRKQMKDPVMKEMMAAMVKNMTPETMSSMSEQLGMKLSPEQAKQAHQAMANLSPDQLDRLMVWADRAQTAVAQARRVKNWLLGRPGLILAVVMLFLAFVLHRLGYIGG</sequence>
<keyword evidence="3" id="KW-1133">Transmembrane helix</keyword>
<keyword evidence="5" id="KW-1185">Reference proteome</keyword>
<dbReference type="EMBL" id="OZ020098">
    <property type="protein sequence ID" value="CAK9270727.1"/>
    <property type="molecule type" value="Genomic_DNA"/>
</dbReference>
<evidence type="ECO:0000256" key="3">
    <source>
        <dbReference type="SAM" id="Phobius"/>
    </source>
</evidence>
<evidence type="ECO:0000256" key="2">
    <source>
        <dbReference type="SAM" id="MobiDB-lite"/>
    </source>
</evidence>
<evidence type="ECO:0008006" key="6">
    <source>
        <dbReference type="Google" id="ProtNLM"/>
    </source>
</evidence>
<gene>
    <name evidence="4" type="ORF">CSSPJE1EN1_LOCUS16205</name>
</gene>
<dbReference type="InterPro" id="IPR011990">
    <property type="entry name" value="TPR-like_helical_dom_sf"/>
</dbReference>
<feature type="repeat" description="TPR" evidence="1">
    <location>
        <begin position="180"/>
        <end position="213"/>
    </location>
</feature>
<evidence type="ECO:0000256" key="1">
    <source>
        <dbReference type="PROSITE-ProRule" id="PRU00339"/>
    </source>
</evidence>
<feature type="compositionally biased region" description="Polar residues" evidence="2">
    <location>
        <begin position="356"/>
        <end position="368"/>
    </location>
</feature>
<dbReference type="PANTHER" id="PTHR48313">
    <property type="entry name" value="TPR_REGION DOMAIN-CONTAINING PROTEIN"/>
    <property type="match status" value="1"/>
</dbReference>
<keyword evidence="3" id="KW-0472">Membrane</keyword>
<name>A0ABP0WV56_9BRYO</name>
<evidence type="ECO:0000313" key="5">
    <source>
        <dbReference type="Proteomes" id="UP001497444"/>
    </source>
</evidence>
<dbReference type="Proteomes" id="UP001497444">
    <property type="component" value="Chromosome 3"/>
</dbReference>
<dbReference type="PANTHER" id="PTHR48313:SF1">
    <property type="entry name" value="OUTER ENVELOPE PROTEIN 61"/>
    <property type="match status" value="1"/>
</dbReference>
<dbReference type="InterPro" id="IPR019734">
    <property type="entry name" value="TPR_rpt"/>
</dbReference>
<organism evidence="4 5">
    <name type="scientific">Sphagnum jensenii</name>
    <dbReference type="NCBI Taxonomy" id="128206"/>
    <lineage>
        <taxon>Eukaryota</taxon>
        <taxon>Viridiplantae</taxon>
        <taxon>Streptophyta</taxon>
        <taxon>Embryophyta</taxon>
        <taxon>Bryophyta</taxon>
        <taxon>Sphagnophytina</taxon>
        <taxon>Sphagnopsida</taxon>
        <taxon>Sphagnales</taxon>
        <taxon>Sphagnaceae</taxon>
        <taxon>Sphagnum</taxon>
    </lineage>
</organism>
<keyword evidence="3" id="KW-0812">Transmembrane</keyword>
<feature type="region of interest" description="Disordered" evidence="2">
    <location>
        <begin position="354"/>
        <end position="425"/>
    </location>
</feature>
<protein>
    <recommendedName>
        <fullName evidence="6">Outer envelope protein 61</fullName>
    </recommendedName>
</protein>
<dbReference type="SUPFAM" id="SSF48452">
    <property type="entry name" value="TPR-like"/>
    <property type="match status" value="1"/>
</dbReference>
<proteinExistence type="predicted"/>
<dbReference type="Gene3D" id="1.25.40.10">
    <property type="entry name" value="Tetratricopeptide repeat domain"/>
    <property type="match status" value="1"/>
</dbReference>